<dbReference type="PANTHER" id="PTHR11113:SF2">
    <property type="entry name" value="ADENINE DEAMINASE"/>
    <property type="match status" value="1"/>
</dbReference>
<evidence type="ECO:0000256" key="4">
    <source>
        <dbReference type="ARBA" id="ARBA00022801"/>
    </source>
</evidence>
<evidence type="ECO:0000313" key="12">
    <source>
        <dbReference type="Proteomes" id="UP000323521"/>
    </source>
</evidence>
<dbReference type="RefSeq" id="WP_214659207.1">
    <property type="nucleotide sequence ID" value="NZ_CP017634.1"/>
</dbReference>
<dbReference type="HAMAP" id="MF_01518">
    <property type="entry name" value="Adenine_deamin"/>
    <property type="match status" value="1"/>
</dbReference>
<keyword evidence="12" id="KW-1185">Reference proteome</keyword>
<evidence type="ECO:0000256" key="1">
    <source>
        <dbReference type="ARBA" id="ARBA00001936"/>
    </source>
</evidence>
<evidence type="ECO:0000256" key="7">
    <source>
        <dbReference type="ARBA" id="ARBA00069718"/>
    </source>
</evidence>
<evidence type="ECO:0000259" key="9">
    <source>
        <dbReference type="Pfam" id="PF01979"/>
    </source>
</evidence>
<keyword evidence="5 8" id="KW-0464">Manganese</keyword>
<sequence>MVYYDQSILAMARGHQAADLVLKNGMIVDVFSGTCFSGDVAISGGYIVGTGSYQGKEEVDLGGSFVVPGFIDAHVHIESSLVSPVQYSATVMPKGTTTIIADPHELANVYGTRAIDYLLQESERIPLDIYLMLPSCVPATHLETSGAALTADDLAKFIGHPRVLGLAEMMNYPGVIFGDRSVWAKLDLFQEKKMRIDGHITGVNAQDLSAYVLGGITSNHECTSSEEALQCLRAGLKLMIREGTAAKNLKDLLPAVNKYNSSRCMLCTDDRHPTDLIKEGHINHLVKLCIAQGMEPVTAIQMATINPAQHFGLKQLGAVAPGYQADLVILNDLDTMAAAKVFKKGKLAAVDGKAVYQVPEEKVGGCLPEGLKIGPISPGKLTFNLKDDVHVIKIIPHQLVTEKITVPSAQYLSGAGDIVKLVVVERHHGSGNIGVGLVHGFHIKNGAIASTVAHDSHNLIIAGDNDDDILRAIDEMVRLKGGLAVVKEGKVLASLALPLGGLMSYEPVEKVVETLELVKAATRELGVSDDFDPFMTLAFLSLPVIPQIRLTDLGLVDVNEFKIIPL</sequence>
<dbReference type="Pfam" id="PF01979">
    <property type="entry name" value="Amidohydro_1"/>
    <property type="match status" value="1"/>
</dbReference>
<dbReference type="Gene3D" id="2.30.40.10">
    <property type="entry name" value="Urease, subunit C, domain 1"/>
    <property type="match status" value="1"/>
</dbReference>
<reference evidence="11 12" key="1">
    <citation type="submission" date="2016-10" db="EMBL/GenBank/DDBJ databases">
        <title>Complete Genome Sequence of Peptococcaceae strain DCMF.</title>
        <authorList>
            <person name="Edwards R.J."/>
            <person name="Holland S.I."/>
            <person name="Deshpande N.P."/>
            <person name="Wong Y.K."/>
            <person name="Ertan H."/>
            <person name="Manefield M."/>
            <person name="Russell T.L."/>
            <person name="Lee M.J."/>
        </authorList>
    </citation>
    <scope>NUCLEOTIDE SEQUENCE [LARGE SCALE GENOMIC DNA]</scope>
    <source>
        <strain evidence="11 12">DCMF</strain>
    </source>
</reference>
<evidence type="ECO:0000259" key="10">
    <source>
        <dbReference type="Pfam" id="PF13382"/>
    </source>
</evidence>
<evidence type="ECO:0000256" key="2">
    <source>
        <dbReference type="ARBA" id="ARBA00006773"/>
    </source>
</evidence>
<dbReference type="Gene3D" id="3.20.20.140">
    <property type="entry name" value="Metal-dependent hydrolases"/>
    <property type="match status" value="1"/>
</dbReference>
<dbReference type="PANTHER" id="PTHR11113">
    <property type="entry name" value="N-ACETYLGLUCOSAMINE-6-PHOSPHATE DEACETYLASE"/>
    <property type="match status" value="1"/>
</dbReference>
<feature type="domain" description="Amidohydrolase-related" evidence="9">
    <location>
        <begin position="65"/>
        <end position="347"/>
    </location>
</feature>
<dbReference type="Pfam" id="PF13382">
    <property type="entry name" value="Adenine_deam_C"/>
    <property type="match status" value="1"/>
</dbReference>
<dbReference type="EC" id="3.5.4.2" evidence="3 8"/>
<organism evidence="11 12">
    <name type="scientific">Formimonas warabiya</name>
    <dbReference type="NCBI Taxonomy" id="1761012"/>
    <lineage>
        <taxon>Bacteria</taxon>
        <taxon>Bacillati</taxon>
        <taxon>Bacillota</taxon>
        <taxon>Clostridia</taxon>
        <taxon>Eubacteriales</taxon>
        <taxon>Peptococcaceae</taxon>
        <taxon>Candidatus Formimonas</taxon>
    </lineage>
</organism>
<dbReference type="SUPFAM" id="SSF51338">
    <property type="entry name" value="Composite domain of metallo-dependent hydrolases"/>
    <property type="match status" value="1"/>
</dbReference>
<dbReference type="AlphaFoldDB" id="A0A3G1KQX6"/>
<dbReference type="KEGG" id="fwa:DCMF_08815"/>
<evidence type="ECO:0000256" key="3">
    <source>
        <dbReference type="ARBA" id="ARBA00012782"/>
    </source>
</evidence>
<keyword evidence="4 8" id="KW-0378">Hydrolase</keyword>
<protein>
    <recommendedName>
        <fullName evidence="7 8">Adenine deaminase</fullName>
        <shortName evidence="8">Adenase</shortName>
        <shortName evidence="8">Adenine aminase</shortName>
        <ecNumber evidence="3 8">3.5.4.2</ecNumber>
    </recommendedName>
</protein>
<gene>
    <name evidence="8" type="primary">ade</name>
    <name evidence="11" type="ORF">DCMF_08815</name>
</gene>
<dbReference type="CDD" id="cd01295">
    <property type="entry name" value="AdeC"/>
    <property type="match status" value="1"/>
</dbReference>
<dbReference type="FunFam" id="3.20.20.140:FF:000016">
    <property type="entry name" value="Adenine deaminase"/>
    <property type="match status" value="1"/>
</dbReference>
<dbReference type="GO" id="GO:0000034">
    <property type="term" value="F:adenine deaminase activity"/>
    <property type="evidence" value="ECO:0007669"/>
    <property type="project" value="UniProtKB-UniRule"/>
</dbReference>
<name>A0A3G1KQX6_FORW1</name>
<dbReference type="NCBIfam" id="TIGR01178">
    <property type="entry name" value="ade"/>
    <property type="match status" value="1"/>
</dbReference>
<dbReference type="SUPFAM" id="SSF51556">
    <property type="entry name" value="Metallo-dependent hydrolases"/>
    <property type="match status" value="1"/>
</dbReference>
<proteinExistence type="inferred from homology"/>
<evidence type="ECO:0000313" key="11">
    <source>
        <dbReference type="EMBL" id="ATW24861.1"/>
    </source>
</evidence>
<comment type="catalytic activity">
    <reaction evidence="6 8">
        <text>adenine + H2O + H(+) = hypoxanthine + NH4(+)</text>
        <dbReference type="Rhea" id="RHEA:23688"/>
        <dbReference type="ChEBI" id="CHEBI:15377"/>
        <dbReference type="ChEBI" id="CHEBI:15378"/>
        <dbReference type="ChEBI" id="CHEBI:16708"/>
        <dbReference type="ChEBI" id="CHEBI:17368"/>
        <dbReference type="ChEBI" id="CHEBI:28938"/>
        <dbReference type="EC" id="3.5.4.2"/>
    </reaction>
</comment>
<dbReference type="EMBL" id="CP017634">
    <property type="protein sequence ID" value="ATW24861.1"/>
    <property type="molecule type" value="Genomic_DNA"/>
</dbReference>
<feature type="domain" description="Adenine deaminase C-terminal" evidence="10">
    <location>
        <begin position="414"/>
        <end position="562"/>
    </location>
</feature>
<dbReference type="GO" id="GO:0006146">
    <property type="term" value="P:adenine catabolic process"/>
    <property type="evidence" value="ECO:0007669"/>
    <property type="project" value="InterPro"/>
</dbReference>
<dbReference type="Proteomes" id="UP000323521">
    <property type="component" value="Chromosome"/>
</dbReference>
<dbReference type="InterPro" id="IPR006680">
    <property type="entry name" value="Amidohydro-rel"/>
</dbReference>
<dbReference type="InterPro" id="IPR026912">
    <property type="entry name" value="Adenine_deam_C"/>
</dbReference>
<dbReference type="InterPro" id="IPR011059">
    <property type="entry name" value="Metal-dep_hydrolase_composite"/>
</dbReference>
<dbReference type="InterPro" id="IPR006679">
    <property type="entry name" value="Adenine_deam"/>
</dbReference>
<evidence type="ECO:0000256" key="5">
    <source>
        <dbReference type="ARBA" id="ARBA00023211"/>
    </source>
</evidence>
<evidence type="ECO:0000256" key="8">
    <source>
        <dbReference type="HAMAP-Rule" id="MF_01518"/>
    </source>
</evidence>
<evidence type="ECO:0000256" key="6">
    <source>
        <dbReference type="ARBA" id="ARBA00047720"/>
    </source>
</evidence>
<comment type="similarity">
    <text evidence="2 8">Belongs to the metallo-dependent hydrolases superfamily. Adenine deaminase family.</text>
</comment>
<dbReference type="InterPro" id="IPR032466">
    <property type="entry name" value="Metal_Hydrolase"/>
</dbReference>
<comment type="cofactor">
    <cofactor evidence="1 8">
        <name>Mn(2+)</name>
        <dbReference type="ChEBI" id="CHEBI:29035"/>
    </cofactor>
</comment>
<accession>A0A3G1KQX6</accession>